<evidence type="ECO:0000259" key="2">
    <source>
        <dbReference type="Pfam" id="PF04149"/>
    </source>
</evidence>
<dbReference type="AlphaFoldDB" id="A0A5N5W2H2"/>
<gene>
    <name evidence="3" type="ORF">FRZ00_24135</name>
</gene>
<evidence type="ECO:0000313" key="4">
    <source>
        <dbReference type="Proteomes" id="UP000327000"/>
    </source>
</evidence>
<name>A0A5N5W2H2_STRMB</name>
<dbReference type="EMBL" id="VOKX01000098">
    <property type="protein sequence ID" value="KAB7836876.1"/>
    <property type="molecule type" value="Genomic_DNA"/>
</dbReference>
<dbReference type="RefSeq" id="WP_152264922.1">
    <property type="nucleotide sequence ID" value="NZ_VOKX01000098.1"/>
</dbReference>
<keyword evidence="4" id="KW-1185">Reference proteome</keyword>
<feature type="domain" description="DUF397" evidence="2">
    <location>
        <begin position="11"/>
        <end position="64"/>
    </location>
</feature>
<dbReference type="Pfam" id="PF04149">
    <property type="entry name" value="DUF397"/>
    <property type="match status" value="1"/>
</dbReference>
<evidence type="ECO:0000313" key="3">
    <source>
        <dbReference type="EMBL" id="KAB7836876.1"/>
    </source>
</evidence>
<comment type="caution">
    <text evidence="3">The sequence shown here is derived from an EMBL/GenBank/DDBJ whole genome shotgun (WGS) entry which is preliminary data.</text>
</comment>
<dbReference type="InterPro" id="IPR007278">
    <property type="entry name" value="DUF397"/>
</dbReference>
<dbReference type="Proteomes" id="UP000327000">
    <property type="component" value="Unassembled WGS sequence"/>
</dbReference>
<proteinExistence type="predicted"/>
<sequence length="82" mass="9132">MTRTPAVAHGAAWRRSTHSDPGRGECVEASDRFADRVLIRDSKNPGRAILIFPLACWRAFTAALSRPEHLRDDGEFPWADDG</sequence>
<reference evidence="3 4" key="1">
    <citation type="journal article" date="2019" name="Microb. Cell Fact.">
        <title>Exploring novel herbicidin analogues by transcriptional regulator overexpression and MS/MS molecular networking.</title>
        <authorList>
            <person name="Shi Y."/>
            <person name="Gu R."/>
            <person name="Li Y."/>
            <person name="Wang X."/>
            <person name="Ren W."/>
            <person name="Li X."/>
            <person name="Wang L."/>
            <person name="Xie Y."/>
            <person name="Hong B."/>
        </authorList>
    </citation>
    <scope>NUCLEOTIDE SEQUENCE [LARGE SCALE GENOMIC DNA]</scope>
    <source>
        <strain evidence="3 4">US-43</strain>
    </source>
</reference>
<dbReference type="OrthoDB" id="5193099at2"/>
<protein>
    <submittedName>
        <fullName evidence="3">DUF397 domain-containing protein</fullName>
    </submittedName>
</protein>
<accession>A0A5N5W2H2</accession>
<organism evidence="3 4">
    <name type="scientific">Streptomyces mobaraensis</name>
    <name type="common">Streptoverticillium mobaraense</name>
    <dbReference type="NCBI Taxonomy" id="35621"/>
    <lineage>
        <taxon>Bacteria</taxon>
        <taxon>Bacillati</taxon>
        <taxon>Actinomycetota</taxon>
        <taxon>Actinomycetes</taxon>
        <taxon>Kitasatosporales</taxon>
        <taxon>Streptomycetaceae</taxon>
        <taxon>Streptomyces</taxon>
    </lineage>
</organism>
<feature type="region of interest" description="Disordered" evidence="1">
    <location>
        <begin position="1"/>
        <end position="25"/>
    </location>
</feature>
<evidence type="ECO:0000256" key="1">
    <source>
        <dbReference type="SAM" id="MobiDB-lite"/>
    </source>
</evidence>